<evidence type="ECO:0000259" key="1">
    <source>
        <dbReference type="SMART" id="SM00382"/>
    </source>
</evidence>
<dbReference type="EMBL" id="JBIMPM010000010">
    <property type="protein sequence ID" value="MFH5251659.1"/>
    <property type="molecule type" value="Genomic_DNA"/>
</dbReference>
<evidence type="ECO:0000313" key="2">
    <source>
        <dbReference type="EMBL" id="MFH5251659.1"/>
    </source>
</evidence>
<dbReference type="InterPro" id="IPR027417">
    <property type="entry name" value="P-loop_NTPase"/>
</dbReference>
<sequence>MTPMNKNELFTAGTDELVPLGDAARQAVDSLRGYAYQVTAAALAWLDLDEGGRLYLEVAEDYAVVVHQAIEAVQVKDTEASGTVTLNTGSVRDAVSDFVSLTAGNPNVDVQLRYFTTSEIGTERAVDERPGGMAGLVYWRNAATGADVGPLRSILESDKFSAAVQKFVKDREDEALRSDMLRKIHWDCGKPDLASLRKEFELRLVLVGRDVFNLAAPEATRIADALIYRVLEKSIAENSADRVLTRADLYLAVDQATRIFVPRAMADMLALISSGLTTSALAGLGAGLPVAVAEPGWLVAGSALPLAKDMVPRTAIEADITDRLRRLGTSIVTGASGLGKSSVARAVARKLANEFVIVDFRNSDSEETRSRLDAMVSRIGGLTSSIVIFEDLNHLNDPLVVLAMARVFEALRRRDRAAIVTCYLPPTARALSTAGLNVGCRVECRYFTEGEAAELVTIYGGDPKVWGRLSYVTGAFGHPQLVHAFIAGMAARGWPRSEVMDIVGAGLSTGDIDAEREAARRTLVSVLPESTRNLLYRLSLTIGRFDRAMALTVANAPPPLARAGECIDALIGPWLETVGRDSYRVSPLAARSGQGMMSSAEQASIHSAIATQFMASGTINGDDVDVIILHAMLGKNERVLFVLAHSILISDERTIGLLADNLTTFKLLRTDTPIYPDNLRVSGMLRIAQFKILVAAEESDKIAECVHALFSETEQHPDGEMRHPFRAVSFAVVLGTMGIANYLDNWLDLLQQFQAITEVDEFLSGLQNNFEAKGKQSSNLFGLLFTIGSASPSTVAKLESVINQLDKVEPARRTLYLNAIGEVSPDYSVFINSAWTLERQHDALNATDAAERYRRMAIKTAPWATRAITIQCWVAQSVMIDEYANDREGALKVLDEAVEALGDDVLLSRARAKVYWRAQDHERALAILRDIADEVGRDNHVERAFALREAAISAAKCSEWAQAEKWFLESKEAAAQCQLPDMIVMSVGLGADAAVAALQIEQVKRALTGLRDALTALAGIDPASSLRAAYCHHVVRHTVLWAQARIDRSKVKIDGEPIAIAPGCCSNPEPQKAVTERPLGPLDLAWYMLAGSEVTSGENAGIADNLYNRLTGGPIPVMEIDIRARRVTRDITDLNAVGFARHLWSYVEAIAYLSQQAQRMRATFDVLEPTRGAVPPVPRTDLSAPLVSAVTSDAVFAYLIAAACNHSAEVLSDLDGALKAEFGGDVAGAALARANTTLQLPAASSFEDALIDSVKSFRSNAHPTPQAYGSAVIRFVLQAGRSNFKRYLIAVIASWQRKAWKRIVGSETFRLSRPQTTVPAIEAALAIADDDERFLGILCPAVASAIGVTLPPEIHAEFAKLAAIPSVA</sequence>
<dbReference type="Gene3D" id="1.25.40.10">
    <property type="entry name" value="Tetratricopeptide repeat domain"/>
    <property type="match status" value="1"/>
</dbReference>
<proteinExistence type="predicted"/>
<dbReference type="SUPFAM" id="SSF52540">
    <property type="entry name" value="P-loop containing nucleoside triphosphate hydrolases"/>
    <property type="match status" value="1"/>
</dbReference>
<dbReference type="Gene3D" id="3.40.50.300">
    <property type="entry name" value="P-loop containing nucleotide triphosphate hydrolases"/>
    <property type="match status" value="1"/>
</dbReference>
<dbReference type="InterPro" id="IPR003593">
    <property type="entry name" value="AAA+_ATPase"/>
</dbReference>
<feature type="domain" description="AAA+ ATPase" evidence="1">
    <location>
        <begin position="326"/>
        <end position="427"/>
    </location>
</feature>
<gene>
    <name evidence="2" type="ORF">ACGTRS_10530</name>
</gene>
<evidence type="ECO:0000313" key="3">
    <source>
        <dbReference type="Proteomes" id="UP001609186"/>
    </source>
</evidence>
<accession>A0ABW7L2D3</accession>
<name>A0ABW7L2D3_9BURK</name>
<dbReference type="Proteomes" id="UP001609186">
    <property type="component" value="Unassembled WGS sequence"/>
</dbReference>
<protein>
    <recommendedName>
        <fullName evidence="1">AAA+ ATPase domain-containing protein</fullName>
    </recommendedName>
</protein>
<organism evidence="2 3">
    <name type="scientific">Burkholderia semiarida</name>
    <dbReference type="NCBI Taxonomy" id="2843303"/>
    <lineage>
        <taxon>Bacteria</taxon>
        <taxon>Pseudomonadati</taxon>
        <taxon>Pseudomonadota</taxon>
        <taxon>Betaproteobacteria</taxon>
        <taxon>Burkholderiales</taxon>
        <taxon>Burkholderiaceae</taxon>
        <taxon>Burkholderia</taxon>
        <taxon>Burkholderia cepacia complex</taxon>
    </lineage>
</organism>
<reference evidence="2 3" key="1">
    <citation type="submission" date="2024-10" db="EMBL/GenBank/DDBJ databases">
        <title>Burkholderia semiarida in Mexico.</title>
        <authorList>
            <person name="Estrada P."/>
        </authorList>
    </citation>
    <scope>NUCLEOTIDE SEQUENCE [LARGE SCALE GENOMIC DNA]</scope>
    <source>
        <strain evidence="2 3">CLM7-1</strain>
    </source>
</reference>
<dbReference type="SMART" id="SM00382">
    <property type="entry name" value="AAA"/>
    <property type="match status" value="1"/>
</dbReference>
<keyword evidence="3" id="KW-1185">Reference proteome</keyword>
<comment type="caution">
    <text evidence="2">The sequence shown here is derived from an EMBL/GenBank/DDBJ whole genome shotgun (WGS) entry which is preliminary data.</text>
</comment>
<dbReference type="RefSeq" id="WP_395129249.1">
    <property type="nucleotide sequence ID" value="NZ_JBIMPM010000010.1"/>
</dbReference>
<dbReference type="InterPro" id="IPR011990">
    <property type="entry name" value="TPR-like_helical_dom_sf"/>
</dbReference>